<keyword evidence="2" id="KW-0805">Transcription regulation</keyword>
<dbReference type="Pfam" id="PF03466">
    <property type="entry name" value="LysR_substrate"/>
    <property type="match status" value="1"/>
</dbReference>
<name>A0ABP9KIM6_9NOCA</name>
<evidence type="ECO:0000313" key="7">
    <source>
        <dbReference type="EMBL" id="GAA5056856.1"/>
    </source>
</evidence>
<dbReference type="PRINTS" id="PR00039">
    <property type="entry name" value="HTHLYSR"/>
</dbReference>
<keyword evidence="4" id="KW-0010">Activator</keyword>
<protein>
    <submittedName>
        <fullName evidence="7">LysR substrate-binding domain-containing protein</fullName>
    </submittedName>
</protein>
<comment type="similarity">
    <text evidence="1">Belongs to the LysR transcriptional regulatory family.</text>
</comment>
<reference evidence="8" key="1">
    <citation type="journal article" date="2019" name="Int. J. Syst. Evol. Microbiol.">
        <title>The Global Catalogue of Microorganisms (GCM) 10K type strain sequencing project: providing services to taxonomists for standard genome sequencing and annotation.</title>
        <authorList>
            <consortium name="The Broad Institute Genomics Platform"/>
            <consortium name="The Broad Institute Genome Sequencing Center for Infectious Disease"/>
            <person name="Wu L."/>
            <person name="Ma J."/>
        </authorList>
    </citation>
    <scope>NUCLEOTIDE SEQUENCE [LARGE SCALE GENOMIC DNA]</scope>
    <source>
        <strain evidence="8">JCM 18298</strain>
    </source>
</reference>
<dbReference type="Gene3D" id="3.40.190.10">
    <property type="entry name" value="Periplasmic binding protein-like II"/>
    <property type="match status" value="2"/>
</dbReference>
<evidence type="ECO:0000256" key="1">
    <source>
        <dbReference type="ARBA" id="ARBA00009437"/>
    </source>
</evidence>
<dbReference type="PANTHER" id="PTHR30346:SF0">
    <property type="entry name" value="HCA OPERON TRANSCRIPTIONAL ACTIVATOR HCAR"/>
    <property type="match status" value="1"/>
</dbReference>
<dbReference type="InterPro" id="IPR000847">
    <property type="entry name" value="LysR_HTH_N"/>
</dbReference>
<gene>
    <name evidence="7" type="ORF">GCM10023318_34780</name>
</gene>
<dbReference type="PANTHER" id="PTHR30346">
    <property type="entry name" value="TRANSCRIPTIONAL DUAL REGULATOR HCAR-RELATED"/>
    <property type="match status" value="1"/>
</dbReference>
<evidence type="ECO:0000256" key="3">
    <source>
        <dbReference type="ARBA" id="ARBA00023125"/>
    </source>
</evidence>
<dbReference type="CDD" id="cd08414">
    <property type="entry name" value="PBP2_LTTR_aromatics_like"/>
    <property type="match status" value="1"/>
</dbReference>
<dbReference type="InterPro" id="IPR036388">
    <property type="entry name" value="WH-like_DNA-bd_sf"/>
</dbReference>
<dbReference type="Pfam" id="PF00126">
    <property type="entry name" value="HTH_1"/>
    <property type="match status" value="1"/>
</dbReference>
<dbReference type="Gene3D" id="1.10.10.10">
    <property type="entry name" value="Winged helix-like DNA-binding domain superfamily/Winged helix DNA-binding domain"/>
    <property type="match status" value="1"/>
</dbReference>
<accession>A0ABP9KIM6</accession>
<keyword evidence="3" id="KW-0238">DNA-binding</keyword>
<sequence>MVLPVDLRGLRYFVAVAEERHIGRAAARLRMTQPPLSRAVQRLEADLGVALFARTPSGVELTEAGTVLYADARSLLEQADRLETRVRSSAGDATLTVGSLADTVELVGGRIAAAFRERHPTVSVRIHEADLGDPSAGLRAGLVDVALTRLPFEATGLRTHVLHTEPVGLVVREDDPLAGQDSVHLADLSDRRWVRLPPDTDRIWRAYWTGSTTAPDHGPALRTIQECLQAVLWNGMSALAPLDQLTPAGLVTIPVTDRPPSILILAWSAHRPSPLIGSFVRIAAELYRGNHRQHG</sequence>
<keyword evidence="5" id="KW-0804">Transcription</keyword>
<dbReference type="InterPro" id="IPR005119">
    <property type="entry name" value="LysR_subst-bd"/>
</dbReference>
<evidence type="ECO:0000313" key="8">
    <source>
        <dbReference type="Proteomes" id="UP001500603"/>
    </source>
</evidence>
<feature type="domain" description="HTH lysR-type" evidence="6">
    <location>
        <begin position="5"/>
        <end position="62"/>
    </location>
</feature>
<evidence type="ECO:0000256" key="5">
    <source>
        <dbReference type="ARBA" id="ARBA00023163"/>
    </source>
</evidence>
<evidence type="ECO:0000259" key="6">
    <source>
        <dbReference type="PROSITE" id="PS50931"/>
    </source>
</evidence>
<evidence type="ECO:0000256" key="4">
    <source>
        <dbReference type="ARBA" id="ARBA00023159"/>
    </source>
</evidence>
<organism evidence="7 8">
    <name type="scientific">Nocardia callitridis</name>
    <dbReference type="NCBI Taxonomy" id="648753"/>
    <lineage>
        <taxon>Bacteria</taxon>
        <taxon>Bacillati</taxon>
        <taxon>Actinomycetota</taxon>
        <taxon>Actinomycetes</taxon>
        <taxon>Mycobacteriales</taxon>
        <taxon>Nocardiaceae</taxon>
        <taxon>Nocardia</taxon>
    </lineage>
</organism>
<dbReference type="EMBL" id="BAABJM010000002">
    <property type="protein sequence ID" value="GAA5056856.1"/>
    <property type="molecule type" value="Genomic_DNA"/>
</dbReference>
<keyword evidence="8" id="KW-1185">Reference proteome</keyword>
<proteinExistence type="inferred from homology"/>
<dbReference type="Proteomes" id="UP001500603">
    <property type="component" value="Unassembled WGS sequence"/>
</dbReference>
<comment type="caution">
    <text evidence="7">The sequence shown here is derived from an EMBL/GenBank/DDBJ whole genome shotgun (WGS) entry which is preliminary data.</text>
</comment>
<dbReference type="InterPro" id="IPR036390">
    <property type="entry name" value="WH_DNA-bd_sf"/>
</dbReference>
<dbReference type="SUPFAM" id="SSF46785">
    <property type="entry name" value="Winged helix' DNA-binding domain"/>
    <property type="match status" value="1"/>
</dbReference>
<evidence type="ECO:0000256" key="2">
    <source>
        <dbReference type="ARBA" id="ARBA00023015"/>
    </source>
</evidence>
<dbReference type="SUPFAM" id="SSF53850">
    <property type="entry name" value="Periplasmic binding protein-like II"/>
    <property type="match status" value="1"/>
</dbReference>
<dbReference type="PROSITE" id="PS50931">
    <property type="entry name" value="HTH_LYSR"/>
    <property type="match status" value="1"/>
</dbReference>